<feature type="domain" description="Peptidase M13 N-terminal" evidence="10">
    <location>
        <begin position="194"/>
        <end position="571"/>
    </location>
</feature>
<dbReference type="PANTHER" id="PTHR11733:SF167">
    <property type="entry name" value="FI17812P1-RELATED"/>
    <property type="match status" value="1"/>
</dbReference>
<keyword evidence="6" id="KW-0862">Zinc</keyword>
<evidence type="ECO:0000256" key="8">
    <source>
        <dbReference type="SAM" id="MobiDB-lite"/>
    </source>
</evidence>
<name>A0AAP5AHT6_9GAMM</name>
<dbReference type="InterPro" id="IPR024079">
    <property type="entry name" value="MetalloPept_cat_dom_sf"/>
</dbReference>
<evidence type="ECO:0000259" key="9">
    <source>
        <dbReference type="Pfam" id="PF01431"/>
    </source>
</evidence>
<dbReference type="GO" id="GO:0005886">
    <property type="term" value="C:plasma membrane"/>
    <property type="evidence" value="ECO:0007669"/>
    <property type="project" value="TreeGrafter"/>
</dbReference>
<dbReference type="Pfam" id="PF05649">
    <property type="entry name" value="Peptidase_M13_N"/>
    <property type="match status" value="1"/>
</dbReference>
<dbReference type="InterPro" id="IPR008753">
    <property type="entry name" value="Peptidase_M13_N"/>
</dbReference>
<reference evidence="11" key="1">
    <citation type="submission" date="2023-07" db="EMBL/GenBank/DDBJ databases">
        <title>Functional and genomic diversity of the sorghum phyllosphere microbiome.</title>
        <authorList>
            <person name="Shade A."/>
        </authorList>
    </citation>
    <scope>NUCLEOTIDE SEQUENCE</scope>
    <source>
        <strain evidence="11">SORGH_AS_0457</strain>
    </source>
</reference>
<dbReference type="GO" id="GO:0046872">
    <property type="term" value="F:metal ion binding"/>
    <property type="evidence" value="ECO:0007669"/>
    <property type="project" value="UniProtKB-KW"/>
</dbReference>
<keyword evidence="7" id="KW-0482">Metalloprotease</keyword>
<dbReference type="Proteomes" id="UP001226084">
    <property type="component" value="Unassembled WGS sequence"/>
</dbReference>
<dbReference type="AlphaFoldDB" id="A0AAP5AHT6"/>
<keyword evidence="4" id="KW-0479">Metal-binding</keyword>
<evidence type="ECO:0000256" key="7">
    <source>
        <dbReference type="ARBA" id="ARBA00023049"/>
    </source>
</evidence>
<dbReference type="PRINTS" id="PR00786">
    <property type="entry name" value="NEPRILYSIN"/>
</dbReference>
<gene>
    <name evidence="11" type="ORF">QE424_000859</name>
</gene>
<dbReference type="InterPro" id="IPR042089">
    <property type="entry name" value="Peptidase_M13_dom_2"/>
</dbReference>
<dbReference type="Pfam" id="PF01431">
    <property type="entry name" value="Peptidase_M13"/>
    <property type="match status" value="1"/>
</dbReference>
<feature type="domain" description="Peptidase M13 C-terminal" evidence="9">
    <location>
        <begin position="632"/>
        <end position="823"/>
    </location>
</feature>
<dbReference type="EMBL" id="JAUTAS010000001">
    <property type="protein sequence ID" value="MDQ1107700.1"/>
    <property type="molecule type" value="Genomic_DNA"/>
</dbReference>
<dbReference type="GO" id="GO:0004222">
    <property type="term" value="F:metalloendopeptidase activity"/>
    <property type="evidence" value="ECO:0007669"/>
    <property type="project" value="InterPro"/>
</dbReference>
<evidence type="ECO:0000256" key="2">
    <source>
        <dbReference type="ARBA" id="ARBA00007357"/>
    </source>
</evidence>
<evidence type="ECO:0000313" key="11">
    <source>
        <dbReference type="EMBL" id="MDQ1107700.1"/>
    </source>
</evidence>
<dbReference type="InterPro" id="IPR000718">
    <property type="entry name" value="Peptidase_M13"/>
</dbReference>
<protein>
    <submittedName>
        <fullName evidence="11">Endopeptidase</fullName>
        <ecNumber evidence="11">3.4.24.-</ecNumber>
    </submittedName>
</protein>
<comment type="cofactor">
    <cofactor evidence="1">
        <name>Zn(2+)</name>
        <dbReference type="ChEBI" id="CHEBI:29105"/>
    </cofactor>
</comment>
<sequence length="827" mass="89679">MRADAVQQHRRSVGEFHRSLRGQQPAQDHARHQRFGSAHPPLLRVGNAGVLTLAALSSLIVPASASAAARADSTSPVRPALLPGADASRGEAYLAVPAQDPLNGIASATAAGCLSRPRQCPQLLAGAAVTALGGALVGGWLGYQAGHRAARDECDTRFAGLPAADSQVQTPETADGLPAPMRFTPADLDPAHSPCDSLYDHVNARWHATATRPDDQSRWDVPAMLQDRSLALQRRLAEQAARLELPTPAERIVADLWTTGMNQHRINAEGISPLRDELAAIDGLQSPAQIEAHLHALTAAGINPVFGFGVDRDMDARDTQIAYAFQGGLGMPDRSYYLTDDHVEAALGYRAHVAHVLRLAGDAPADAERQADAVLALERRFANASTPWEELNANLTHYYHPVSLAEADALTPGFRWSALFQSLGVAPPDRFSLPTPGFHQEVAAALTTEDPATWRAYLRFHTLDSASPFLGDDFVRAHHAFHARTLQGQDAMPPRWKQVLAAIERVAGEAISELYVPVAFPTETREAVNALVEQITAALKRRLQVVPWMDPDTRATALRKADRLRTRIGHPERWPDWSGLHTESCGYLRNLRRATAFVQRRELARLGAPVDPSTWRMTAQTVDGYYDMLEEEPYIALSAALLQPPYFDIDAGPVNYGAIGVVIGHELSHAFSAESSQFGIDGGLQGWWSDADHQRYAALSARLAAQFDQQQVDGVAINGQLTASENMADLGGLSIALDALLHVTDNLTDPVPDRLGIVRDFFVGGAVTHRRLHTAQRLRQDAETDVHAFGAPRANVGPANLPAYAQAFNCTPGTPMTRTDAERVVYL</sequence>
<dbReference type="EC" id="3.4.24.-" evidence="11"/>
<evidence type="ECO:0000256" key="4">
    <source>
        <dbReference type="ARBA" id="ARBA00022723"/>
    </source>
</evidence>
<dbReference type="GO" id="GO:0016485">
    <property type="term" value="P:protein processing"/>
    <property type="evidence" value="ECO:0007669"/>
    <property type="project" value="TreeGrafter"/>
</dbReference>
<comment type="caution">
    <text evidence="11">The sequence shown here is derived from an EMBL/GenBank/DDBJ whole genome shotgun (WGS) entry which is preliminary data.</text>
</comment>
<dbReference type="Gene3D" id="1.10.1380.10">
    <property type="entry name" value="Neutral endopeptidase , domain2"/>
    <property type="match status" value="1"/>
</dbReference>
<accession>A0AAP5AHT6</accession>
<organism evidence="11 12">
    <name type="scientific">Stenotrophomonas rhizophila</name>
    <dbReference type="NCBI Taxonomy" id="216778"/>
    <lineage>
        <taxon>Bacteria</taxon>
        <taxon>Pseudomonadati</taxon>
        <taxon>Pseudomonadota</taxon>
        <taxon>Gammaproteobacteria</taxon>
        <taxon>Lysobacterales</taxon>
        <taxon>Lysobacteraceae</taxon>
        <taxon>Stenotrophomonas</taxon>
    </lineage>
</organism>
<dbReference type="RefSeq" id="WP_307106485.1">
    <property type="nucleotide sequence ID" value="NZ_JAUTAS010000001.1"/>
</dbReference>
<evidence type="ECO:0000313" key="12">
    <source>
        <dbReference type="Proteomes" id="UP001226084"/>
    </source>
</evidence>
<evidence type="ECO:0000256" key="5">
    <source>
        <dbReference type="ARBA" id="ARBA00022801"/>
    </source>
</evidence>
<evidence type="ECO:0000256" key="1">
    <source>
        <dbReference type="ARBA" id="ARBA00001947"/>
    </source>
</evidence>
<dbReference type="Gene3D" id="3.40.390.10">
    <property type="entry name" value="Collagenase (Catalytic Domain)"/>
    <property type="match status" value="1"/>
</dbReference>
<evidence type="ECO:0000259" key="10">
    <source>
        <dbReference type="Pfam" id="PF05649"/>
    </source>
</evidence>
<dbReference type="CDD" id="cd08662">
    <property type="entry name" value="M13"/>
    <property type="match status" value="1"/>
</dbReference>
<comment type="similarity">
    <text evidence="2">Belongs to the peptidase M13 family.</text>
</comment>
<dbReference type="InterPro" id="IPR018497">
    <property type="entry name" value="Peptidase_M13_C"/>
</dbReference>
<dbReference type="PROSITE" id="PS51885">
    <property type="entry name" value="NEPRILYSIN"/>
    <property type="match status" value="1"/>
</dbReference>
<feature type="region of interest" description="Disordered" evidence="8">
    <location>
        <begin position="1"/>
        <end position="39"/>
    </location>
</feature>
<keyword evidence="3" id="KW-0645">Protease</keyword>
<proteinExistence type="inferred from homology"/>
<dbReference type="PANTHER" id="PTHR11733">
    <property type="entry name" value="ZINC METALLOPROTEASE FAMILY M13 NEPRILYSIN-RELATED"/>
    <property type="match status" value="1"/>
</dbReference>
<evidence type="ECO:0000256" key="3">
    <source>
        <dbReference type="ARBA" id="ARBA00022670"/>
    </source>
</evidence>
<dbReference type="SUPFAM" id="SSF55486">
    <property type="entry name" value="Metalloproteases ('zincins'), catalytic domain"/>
    <property type="match status" value="1"/>
</dbReference>
<evidence type="ECO:0000256" key="6">
    <source>
        <dbReference type="ARBA" id="ARBA00022833"/>
    </source>
</evidence>
<keyword evidence="5 11" id="KW-0378">Hydrolase</keyword>